<evidence type="ECO:0000313" key="9">
    <source>
        <dbReference type="Proteomes" id="UP000199197"/>
    </source>
</evidence>
<accession>A0A0N7MXL8</accession>
<feature type="region of interest" description="Disordered" evidence="7">
    <location>
        <begin position="1"/>
        <end position="46"/>
    </location>
</feature>
<dbReference type="SUPFAM" id="SSF143034">
    <property type="entry name" value="L35p-like"/>
    <property type="match status" value="1"/>
</dbReference>
<reference evidence="9" key="1">
    <citation type="submission" date="2015-11" db="EMBL/GenBank/DDBJ databases">
        <authorList>
            <person name="Varghese N."/>
        </authorList>
    </citation>
    <scope>NUCLEOTIDE SEQUENCE [LARGE SCALE GENOMIC DNA]</scope>
    <source>
        <strain evidence="9">JGI-23</strain>
    </source>
</reference>
<proteinExistence type="inferred from homology"/>
<dbReference type="InterPro" id="IPR037229">
    <property type="entry name" value="Ribosomal_bL35_sf"/>
</dbReference>
<dbReference type="HAMAP" id="MF_00514">
    <property type="entry name" value="Ribosomal_bL35"/>
    <property type="match status" value="1"/>
</dbReference>
<gene>
    <name evidence="5" type="primary">rpmI</name>
    <name evidence="8" type="ORF">JGI23_01118</name>
</gene>
<dbReference type="PRINTS" id="PR00064">
    <property type="entry name" value="RIBOSOMALL35"/>
</dbReference>
<dbReference type="InterPro" id="IPR018265">
    <property type="entry name" value="Ribosomal_bL35_CS"/>
</dbReference>
<evidence type="ECO:0000256" key="6">
    <source>
        <dbReference type="RuleBase" id="RU000568"/>
    </source>
</evidence>
<evidence type="ECO:0000256" key="2">
    <source>
        <dbReference type="ARBA" id="ARBA00022980"/>
    </source>
</evidence>
<evidence type="ECO:0000256" key="4">
    <source>
        <dbReference type="ARBA" id="ARBA00071664"/>
    </source>
</evidence>
<keyword evidence="9" id="KW-1185">Reference proteome</keyword>
<evidence type="ECO:0000256" key="3">
    <source>
        <dbReference type="ARBA" id="ARBA00023274"/>
    </source>
</evidence>
<dbReference type="InterPro" id="IPR021137">
    <property type="entry name" value="Ribosomal_bL35-like"/>
</dbReference>
<dbReference type="EMBL" id="CZVW01000010">
    <property type="protein sequence ID" value="CUT01803.1"/>
    <property type="molecule type" value="Genomic_DNA"/>
</dbReference>
<dbReference type="GO" id="GO:0003735">
    <property type="term" value="F:structural constituent of ribosome"/>
    <property type="evidence" value="ECO:0007669"/>
    <property type="project" value="InterPro"/>
</dbReference>
<dbReference type="FunFam" id="4.10.410.60:FF:000001">
    <property type="entry name" value="50S ribosomal protein L35"/>
    <property type="match status" value="1"/>
</dbReference>
<dbReference type="Pfam" id="PF01632">
    <property type="entry name" value="Ribosomal_L35p"/>
    <property type="match status" value="1"/>
</dbReference>
<feature type="compositionally biased region" description="Basic residues" evidence="7">
    <location>
        <begin position="10"/>
        <end position="29"/>
    </location>
</feature>
<evidence type="ECO:0000256" key="1">
    <source>
        <dbReference type="ARBA" id="ARBA00006598"/>
    </source>
</evidence>
<dbReference type="PANTHER" id="PTHR33343:SF1">
    <property type="entry name" value="LARGE RIBOSOMAL SUBUNIT PROTEIN BL35M"/>
    <property type="match status" value="1"/>
</dbReference>
<name>A0A0N7MXL8_9BACT</name>
<dbReference type="GO" id="GO:0022625">
    <property type="term" value="C:cytosolic large ribosomal subunit"/>
    <property type="evidence" value="ECO:0007669"/>
    <property type="project" value="TreeGrafter"/>
</dbReference>
<dbReference type="OrthoDB" id="47476at2"/>
<organism evidence="8 9">
    <name type="scientific">Candidatus Chryseopegocella kryptomonas</name>
    <dbReference type="NCBI Taxonomy" id="1633643"/>
    <lineage>
        <taxon>Bacteria</taxon>
        <taxon>Pseudomonadati</taxon>
        <taxon>Candidatus Kryptoniota</taxon>
        <taxon>Candidatus Chryseopegocella</taxon>
    </lineage>
</organism>
<protein>
    <recommendedName>
        <fullName evidence="4 5">Large ribosomal subunit protein bL35</fullName>
    </recommendedName>
</protein>
<keyword evidence="3 5" id="KW-0687">Ribonucleoprotein</keyword>
<keyword evidence="2 5" id="KW-0689">Ribosomal protein</keyword>
<dbReference type="GO" id="GO:0006412">
    <property type="term" value="P:translation"/>
    <property type="evidence" value="ECO:0007669"/>
    <property type="project" value="UniProtKB-UniRule"/>
</dbReference>
<dbReference type="AlphaFoldDB" id="A0A0N7MXL8"/>
<dbReference type="PROSITE" id="PS00936">
    <property type="entry name" value="RIBOSOMAL_L35"/>
    <property type="match status" value="1"/>
</dbReference>
<comment type="similarity">
    <text evidence="1 5 6">Belongs to the bacterial ribosomal protein bL35 family.</text>
</comment>
<dbReference type="InterPro" id="IPR001706">
    <property type="entry name" value="Ribosomal_bL35"/>
</dbReference>
<evidence type="ECO:0000313" key="8">
    <source>
        <dbReference type="EMBL" id="CUT01803.1"/>
    </source>
</evidence>
<dbReference type="NCBIfam" id="TIGR00001">
    <property type="entry name" value="rpmI_bact"/>
    <property type="match status" value="1"/>
</dbReference>
<dbReference type="PANTHER" id="PTHR33343">
    <property type="entry name" value="54S RIBOSOMAL PROTEIN BL35M"/>
    <property type="match status" value="1"/>
</dbReference>
<sequence length="64" mass="7469">MPKMKSNRAAMKRFKVTATGKVKRQKAGRSHLATGKSRKRKRQLRKPTLVHPYEEKRIKKLILA</sequence>
<dbReference type="Proteomes" id="UP000199197">
    <property type="component" value="Unassembled WGS sequence"/>
</dbReference>
<dbReference type="Gene3D" id="4.10.410.60">
    <property type="match status" value="1"/>
</dbReference>
<evidence type="ECO:0000256" key="5">
    <source>
        <dbReference type="HAMAP-Rule" id="MF_00514"/>
    </source>
</evidence>
<feature type="compositionally biased region" description="Basic residues" evidence="7">
    <location>
        <begin position="36"/>
        <end position="45"/>
    </location>
</feature>
<evidence type="ECO:0000256" key="7">
    <source>
        <dbReference type="SAM" id="MobiDB-lite"/>
    </source>
</evidence>